<dbReference type="InterPro" id="IPR018247">
    <property type="entry name" value="EF_Hand_1_Ca_BS"/>
</dbReference>
<dbReference type="InterPro" id="IPR002105">
    <property type="entry name" value="Dockerin_1_rpt"/>
</dbReference>
<dbReference type="AlphaFoldDB" id="A0A0F9X2F6"/>
<protein>
    <recommendedName>
        <fullName evidence="2">Dockerin domain-containing protein</fullName>
    </recommendedName>
</protein>
<dbReference type="Pfam" id="PF00404">
    <property type="entry name" value="Dockerin_1"/>
    <property type="match status" value="1"/>
</dbReference>
<dbReference type="EMBL" id="LAZR01000156">
    <property type="protein sequence ID" value="KKN85643.1"/>
    <property type="molecule type" value="Genomic_DNA"/>
</dbReference>
<organism evidence="1">
    <name type="scientific">marine sediment metagenome</name>
    <dbReference type="NCBI Taxonomy" id="412755"/>
    <lineage>
        <taxon>unclassified sequences</taxon>
        <taxon>metagenomes</taxon>
        <taxon>ecological metagenomes</taxon>
    </lineage>
</organism>
<comment type="caution">
    <text evidence="1">The sequence shown here is derived from an EMBL/GenBank/DDBJ whole genome shotgun (WGS) entry which is preliminary data.</text>
</comment>
<evidence type="ECO:0000313" key="1">
    <source>
        <dbReference type="EMBL" id="KKN85643.1"/>
    </source>
</evidence>
<accession>A0A0F9X2F6</accession>
<reference evidence="1" key="1">
    <citation type="journal article" date="2015" name="Nature">
        <title>Complex archaea that bridge the gap between prokaryotes and eukaryotes.</title>
        <authorList>
            <person name="Spang A."/>
            <person name="Saw J.H."/>
            <person name="Jorgensen S.L."/>
            <person name="Zaremba-Niedzwiedzka K."/>
            <person name="Martijn J."/>
            <person name="Lind A.E."/>
            <person name="van Eijk R."/>
            <person name="Schleper C."/>
            <person name="Guy L."/>
            <person name="Ettema T.J."/>
        </authorList>
    </citation>
    <scope>NUCLEOTIDE SEQUENCE</scope>
</reference>
<feature type="non-terminal residue" evidence="1">
    <location>
        <position position="298"/>
    </location>
</feature>
<gene>
    <name evidence="1" type="ORF">LCGC14_0276260</name>
</gene>
<dbReference type="InterPro" id="IPR036439">
    <property type="entry name" value="Dockerin_dom_sf"/>
</dbReference>
<dbReference type="GO" id="GO:0000272">
    <property type="term" value="P:polysaccharide catabolic process"/>
    <property type="evidence" value="ECO:0007669"/>
    <property type="project" value="InterPro"/>
</dbReference>
<dbReference type="PROSITE" id="PS00018">
    <property type="entry name" value="EF_HAND_1"/>
    <property type="match status" value="2"/>
</dbReference>
<proteinExistence type="predicted"/>
<name>A0A0F9X2F6_9ZZZZ</name>
<dbReference type="SUPFAM" id="SSF63446">
    <property type="entry name" value="Type I dockerin domain"/>
    <property type="match status" value="1"/>
</dbReference>
<sequence length="298" mass="32634">MRTLAILALSAVMCAMSASAEIVPSGHNMMWEDYYEDWHDNYVEVERGDSFGLSIMVNSTGGYGNGGITNVSWDSAVMNVTEDTSNTYWRQYYTLQFEWYGVGVFETQWYESYWDQNLYGIQEGQYVNRVWVTIAPDAPVGISLLGLTQTMLRHGGAETNAVIPRDGTDPFAMRINVLPPPLGIPGDFDGDGDVTADDIDILCANMGGDPATYDVDEDGDVDEDDMIVLIETLVELTDGVRVGTKRGDFNLDGFVDGTDLALMKTAFGQPSMTYADGNANCDAFVDGTDLAILKTNFG</sequence>
<dbReference type="GO" id="GO:0004553">
    <property type="term" value="F:hydrolase activity, hydrolyzing O-glycosyl compounds"/>
    <property type="evidence" value="ECO:0007669"/>
    <property type="project" value="InterPro"/>
</dbReference>
<dbReference type="Gene3D" id="1.10.1330.10">
    <property type="entry name" value="Dockerin domain"/>
    <property type="match status" value="1"/>
</dbReference>
<evidence type="ECO:0008006" key="2">
    <source>
        <dbReference type="Google" id="ProtNLM"/>
    </source>
</evidence>